<proteinExistence type="inferred from homology"/>
<dbReference type="GO" id="GO:0005794">
    <property type="term" value="C:Golgi apparatus"/>
    <property type="evidence" value="ECO:0000318"/>
    <property type="project" value="GO_Central"/>
</dbReference>
<gene>
    <name evidence="9" type="ORF">ZOSMA_26G00760</name>
</gene>
<evidence type="ECO:0000256" key="4">
    <source>
        <dbReference type="ARBA" id="ARBA00022692"/>
    </source>
</evidence>
<comment type="caution">
    <text evidence="9">The sequence shown here is derived from an EMBL/GenBank/DDBJ whole genome shotgun (WGS) entry which is preliminary data.</text>
</comment>
<comment type="subcellular location">
    <subcellularLocation>
        <location evidence="2 7">Membrane</location>
        <topology evidence="2 7">Multi-pass membrane protein</topology>
    </subcellularLocation>
</comment>
<keyword evidence="6 7" id="KW-0472">Membrane</keyword>
<evidence type="ECO:0000256" key="2">
    <source>
        <dbReference type="ARBA" id="ARBA00004141"/>
    </source>
</evidence>
<evidence type="ECO:0000256" key="7">
    <source>
        <dbReference type="RuleBase" id="RU363107"/>
    </source>
</evidence>
<evidence type="ECO:0000256" key="3">
    <source>
        <dbReference type="ARBA" id="ARBA00006483"/>
    </source>
</evidence>
<evidence type="ECO:0000256" key="1">
    <source>
        <dbReference type="ARBA" id="ARBA00002501"/>
    </source>
</evidence>
<dbReference type="Pfam" id="PF03208">
    <property type="entry name" value="PRA1"/>
    <property type="match status" value="1"/>
</dbReference>
<evidence type="ECO:0000313" key="10">
    <source>
        <dbReference type="Proteomes" id="UP000036987"/>
    </source>
</evidence>
<dbReference type="OMA" id="LAGSWIY"/>
<evidence type="ECO:0000256" key="6">
    <source>
        <dbReference type="ARBA" id="ARBA00023136"/>
    </source>
</evidence>
<feature type="compositionally biased region" description="Low complexity" evidence="8">
    <location>
        <begin position="15"/>
        <end position="25"/>
    </location>
</feature>
<sequence length="231" mass="24828">MSTASAPVLPMTVGQPTESTAQQTSSSSFAIRQFLSRLTEAIRRSVSNRRPWSEVLDRTAFSRPDSISDAVTRIRKNLSYFRTNYTNVLAIILICTLLSHPFSLLLLLCLLAAWCFLYLFRPSDSSSPLVIMGRQVSERETLAGLLVCTIVVLFLTSVGSLVMSAVGIGSVVVSLHGAFRMPEDLFMEYEEVSGAGVAGMESDSRNRGFMSFLGGAASSVAAAAGGAQGRV</sequence>
<comment type="similarity">
    <text evidence="3 7">Belongs to the PRA1 family.</text>
</comment>
<feature type="transmembrane region" description="Helical" evidence="7">
    <location>
        <begin position="209"/>
        <end position="227"/>
    </location>
</feature>
<dbReference type="Proteomes" id="UP000036987">
    <property type="component" value="Unassembled WGS sequence"/>
</dbReference>
<name>A0A0K9PGF5_ZOSMR</name>
<reference evidence="10" key="1">
    <citation type="journal article" date="2016" name="Nature">
        <title>The genome of the seagrass Zostera marina reveals angiosperm adaptation to the sea.</title>
        <authorList>
            <person name="Olsen J.L."/>
            <person name="Rouze P."/>
            <person name="Verhelst B."/>
            <person name="Lin Y.-C."/>
            <person name="Bayer T."/>
            <person name="Collen J."/>
            <person name="Dattolo E."/>
            <person name="De Paoli E."/>
            <person name="Dittami S."/>
            <person name="Maumus F."/>
            <person name="Michel G."/>
            <person name="Kersting A."/>
            <person name="Lauritano C."/>
            <person name="Lohaus R."/>
            <person name="Toepel M."/>
            <person name="Tonon T."/>
            <person name="Vanneste K."/>
            <person name="Amirebrahimi M."/>
            <person name="Brakel J."/>
            <person name="Bostroem C."/>
            <person name="Chovatia M."/>
            <person name="Grimwood J."/>
            <person name="Jenkins J.W."/>
            <person name="Jueterbock A."/>
            <person name="Mraz A."/>
            <person name="Stam W.T."/>
            <person name="Tice H."/>
            <person name="Bornberg-Bauer E."/>
            <person name="Green P.J."/>
            <person name="Pearson G.A."/>
            <person name="Procaccini G."/>
            <person name="Duarte C.M."/>
            <person name="Schmutz J."/>
            <person name="Reusch T.B.H."/>
            <person name="Van de Peer Y."/>
        </authorList>
    </citation>
    <scope>NUCLEOTIDE SEQUENCE [LARGE SCALE GENOMIC DNA]</scope>
    <source>
        <strain evidence="10">cv. Finnish</strain>
    </source>
</reference>
<dbReference type="PANTHER" id="PTHR19317:SF0">
    <property type="entry name" value="PRENYLATED RAB ACCEPTOR PROTEIN 1"/>
    <property type="match status" value="1"/>
</dbReference>
<organism evidence="9 10">
    <name type="scientific">Zostera marina</name>
    <name type="common">Eelgrass</name>
    <dbReference type="NCBI Taxonomy" id="29655"/>
    <lineage>
        <taxon>Eukaryota</taxon>
        <taxon>Viridiplantae</taxon>
        <taxon>Streptophyta</taxon>
        <taxon>Embryophyta</taxon>
        <taxon>Tracheophyta</taxon>
        <taxon>Spermatophyta</taxon>
        <taxon>Magnoliopsida</taxon>
        <taxon>Liliopsida</taxon>
        <taxon>Zosteraceae</taxon>
        <taxon>Zostera</taxon>
    </lineage>
</organism>
<keyword evidence="7" id="KW-0813">Transport</keyword>
<evidence type="ECO:0000256" key="5">
    <source>
        <dbReference type="ARBA" id="ARBA00022989"/>
    </source>
</evidence>
<evidence type="ECO:0000256" key="8">
    <source>
        <dbReference type="SAM" id="MobiDB-lite"/>
    </source>
</evidence>
<keyword evidence="10" id="KW-1185">Reference proteome</keyword>
<dbReference type="GO" id="GO:0016192">
    <property type="term" value="P:vesicle-mediated transport"/>
    <property type="evidence" value="ECO:0000318"/>
    <property type="project" value="GO_Central"/>
</dbReference>
<dbReference type="PANTHER" id="PTHR19317">
    <property type="entry name" value="PRENYLATED RAB ACCEPTOR 1-RELATED"/>
    <property type="match status" value="1"/>
</dbReference>
<dbReference type="GO" id="GO:0016020">
    <property type="term" value="C:membrane"/>
    <property type="evidence" value="ECO:0007669"/>
    <property type="project" value="UniProtKB-SubCell"/>
</dbReference>
<dbReference type="STRING" id="29655.A0A0K9PGF5"/>
<dbReference type="AlphaFoldDB" id="A0A0K9PGF5"/>
<feature type="region of interest" description="Disordered" evidence="8">
    <location>
        <begin position="1"/>
        <end position="25"/>
    </location>
</feature>
<dbReference type="InterPro" id="IPR004895">
    <property type="entry name" value="Prenylated_rab_accept_PRA1"/>
</dbReference>
<keyword evidence="4 7" id="KW-0812">Transmembrane</keyword>
<feature type="transmembrane region" description="Helical" evidence="7">
    <location>
        <begin position="141"/>
        <end position="173"/>
    </location>
</feature>
<keyword evidence="5 7" id="KW-1133">Transmembrane helix</keyword>
<dbReference type="EMBL" id="LFYR01000915">
    <property type="protein sequence ID" value="KMZ67327.1"/>
    <property type="molecule type" value="Genomic_DNA"/>
</dbReference>
<dbReference type="OrthoDB" id="63113at2759"/>
<comment type="function">
    <text evidence="1 7">May be involved in both secretory and endocytic intracellular trafficking in the endosomal/prevacuolar compartments.</text>
</comment>
<dbReference type="GO" id="GO:0005783">
    <property type="term" value="C:endoplasmic reticulum"/>
    <property type="evidence" value="ECO:0000318"/>
    <property type="project" value="GO_Central"/>
</dbReference>
<feature type="transmembrane region" description="Helical" evidence="7">
    <location>
        <begin position="88"/>
        <end position="120"/>
    </location>
</feature>
<protein>
    <recommendedName>
        <fullName evidence="7">PRA1 family protein</fullName>
    </recommendedName>
</protein>
<accession>A0A0K9PGF5</accession>
<evidence type="ECO:0000313" key="9">
    <source>
        <dbReference type="EMBL" id="KMZ67327.1"/>
    </source>
</evidence>